<feature type="domain" description="AIG1-type G" evidence="4">
    <location>
        <begin position="4"/>
        <end position="212"/>
    </location>
</feature>
<dbReference type="Pfam" id="PF04548">
    <property type="entry name" value="AIG1"/>
    <property type="match status" value="1"/>
</dbReference>
<dbReference type="GeneTree" id="ENSGT01150000286992"/>
<dbReference type="Ensembl" id="ENSCLMT00005008670.1">
    <property type="protein sequence ID" value="ENSCLMP00005008035.1"/>
    <property type="gene ID" value="ENSCLMG00005004509.1"/>
</dbReference>
<dbReference type="InterPro" id="IPR045058">
    <property type="entry name" value="GIMA/IAN/Toc"/>
</dbReference>
<dbReference type="GeneID" id="117747646"/>
<protein>
    <recommendedName>
        <fullName evidence="4">AIG1-type G domain-containing protein</fullName>
    </recommendedName>
</protein>
<reference evidence="5" key="2">
    <citation type="submission" date="2025-09" db="UniProtKB">
        <authorList>
            <consortium name="Ensembl"/>
        </authorList>
    </citation>
    <scope>IDENTIFICATION</scope>
</reference>
<proteinExistence type="inferred from homology"/>
<accession>A0A8C2WR05</accession>
<dbReference type="KEGG" id="clum:117747646"/>
<evidence type="ECO:0000256" key="3">
    <source>
        <dbReference type="ARBA" id="ARBA00023134"/>
    </source>
</evidence>
<dbReference type="AlphaFoldDB" id="A0A8C2WR05"/>
<evidence type="ECO:0000256" key="1">
    <source>
        <dbReference type="ARBA" id="ARBA00008535"/>
    </source>
</evidence>
<keyword evidence="3" id="KW-0342">GTP-binding</keyword>
<name>A0A8C2WR05_CYCLU</name>
<evidence type="ECO:0000313" key="6">
    <source>
        <dbReference type="Proteomes" id="UP000694565"/>
    </source>
</evidence>
<keyword evidence="6" id="KW-1185">Reference proteome</keyword>
<dbReference type="PROSITE" id="PS51720">
    <property type="entry name" value="G_AIG1"/>
    <property type="match status" value="1"/>
</dbReference>
<dbReference type="FunFam" id="3.40.50.300:FF:000366">
    <property type="entry name" value="GTPase, IMAP family member 2"/>
    <property type="match status" value="1"/>
</dbReference>
<gene>
    <name evidence="5" type="primary">LOC117747646</name>
</gene>
<dbReference type="Proteomes" id="UP000694565">
    <property type="component" value="Unplaced"/>
</dbReference>
<dbReference type="InterPro" id="IPR006703">
    <property type="entry name" value="G_AIG1"/>
</dbReference>
<evidence type="ECO:0000313" key="5">
    <source>
        <dbReference type="Ensembl" id="ENSCLMP00005008035.1"/>
    </source>
</evidence>
<dbReference type="OrthoDB" id="425923at2759"/>
<dbReference type="RefSeq" id="XP_034412938.1">
    <property type="nucleotide sequence ID" value="XM_034557047.1"/>
</dbReference>
<keyword evidence="2" id="KW-0547">Nucleotide-binding</keyword>
<dbReference type="GO" id="GO:0005525">
    <property type="term" value="F:GTP binding"/>
    <property type="evidence" value="ECO:0007669"/>
    <property type="project" value="UniProtKB-KW"/>
</dbReference>
<dbReference type="PANTHER" id="PTHR10903:SF62">
    <property type="entry name" value="GTPASE IMAP FAMILY MEMBER 4-LIKE-RELATED"/>
    <property type="match status" value="1"/>
</dbReference>
<dbReference type="InterPro" id="IPR027417">
    <property type="entry name" value="P-loop_NTPase"/>
</dbReference>
<dbReference type="Gene3D" id="3.40.50.300">
    <property type="entry name" value="P-loop containing nucleotide triphosphate hydrolases"/>
    <property type="match status" value="1"/>
</dbReference>
<evidence type="ECO:0000256" key="2">
    <source>
        <dbReference type="ARBA" id="ARBA00022741"/>
    </source>
</evidence>
<sequence>MNMPQTWRIVLLGKTGVGKSSLANNIFEEAKFKINNFSDLEMHSTTAETKSVNGKRITLIDTPGFFDPSRSEEEMKLEMMRCITECAPGPHAFLIVFKVEKFIEHNKAVVSQMCKYFSKNALKYAVIVFTHGDQLLEGMTLEKYIEESGDLGDLVKKCGGRCLVVDNKYWKDNQGDDRSNQVQVAKLLSTISQIVVENKGRFYTDKKLRQVGEKIGEEVIRLSSGNMSQEEIREQAKRNVFKMQVDDAARGSAITQMLCCC</sequence>
<organism evidence="5 6">
    <name type="scientific">Cyclopterus lumpus</name>
    <name type="common">Lumpsucker</name>
    <dbReference type="NCBI Taxonomy" id="8103"/>
    <lineage>
        <taxon>Eukaryota</taxon>
        <taxon>Metazoa</taxon>
        <taxon>Chordata</taxon>
        <taxon>Craniata</taxon>
        <taxon>Vertebrata</taxon>
        <taxon>Euteleostomi</taxon>
        <taxon>Actinopterygii</taxon>
        <taxon>Neopterygii</taxon>
        <taxon>Teleostei</taxon>
        <taxon>Neoteleostei</taxon>
        <taxon>Acanthomorphata</taxon>
        <taxon>Eupercaria</taxon>
        <taxon>Perciformes</taxon>
        <taxon>Cottioidei</taxon>
        <taxon>Cottales</taxon>
        <taxon>Cyclopteridae</taxon>
        <taxon>Cyclopterus</taxon>
    </lineage>
</organism>
<comment type="similarity">
    <text evidence="1">Belongs to the TRAFAC class TrmE-Era-EngA-EngB-Septin-like GTPase superfamily. AIG1/Toc34/Toc159-like paraseptin GTPase family. IAN subfamily.</text>
</comment>
<dbReference type="SUPFAM" id="SSF52540">
    <property type="entry name" value="P-loop containing nucleoside triphosphate hydrolases"/>
    <property type="match status" value="1"/>
</dbReference>
<reference evidence="5" key="1">
    <citation type="submission" date="2025-08" db="UniProtKB">
        <authorList>
            <consortium name="Ensembl"/>
        </authorList>
    </citation>
    <scope>IDENTIFICATION</scope>
</reference>
<dbReference type="PANTHER" id="PTHR10903">
    <property type="entry name" value="GTPASE, IMAP FAMILY MEMBER-RELATED"/>
    <property type="match status" value="1"/>
</dbReference>
<evidence type="ECO:0000259" key="4">
    <source>
        <dbReference type="PROSITE" id="PS51720"/>
    </source>
</evidence>